<dbReference type="InterPro" id="IPR010982">
    <property type="entry name" value="Lambda_DNA-bd_dom_sf"/>
</dbReference>
<dbReference type="Proteomes" id="UP000003835">
    <property type="component" value="Unassembled WGS sequence"/>
</dbReference>
<dbReference type="Pfam" id="PF13413">
    <property type="entry name" value="HTH_25"/>
    <property type="match status" value="1"/>
</dbReference>
<name>B4VWR0_9CYAN</name>
<feature type="compositionally biased region" description="Polar residues" evidence="1">
    <location>
        <begin position="86"/>
        <end position="97"/>
    </location>
</feature>
<feature type="region of interest" description="Disordered" evidence="1">
    <location>
        <begin position="86"/>
        <end position="112"/>
    </location>
</feature>
<feature type="region of interest" description="Disordered" evidence="1">
    <location>
        <begin position="149"/>
        <end position="180"/>
    </location>
</feature>
<dbReference type="EMBL" id="DS989856">
    <property type="protein sequence ID" value="EDX73745.1"/>
    <property type="molecule type" value="Genomic_DNA"/>
</dbReference>
<feature type="transmembrane region" description="Helical" evidence="2">
    <location>
        <begin position="121"/>
        <end position="140"/>
    </location>
</feature>
<evidence type="ECO:0000256" key="2">
    <source>
        <dbReference type="SAM" id="Phobius"/>
    </source>
</evidence>
<dbReference type="PANTHER" id="PTHR34475:SF1">
    <property type="entry name" value="CYTOSKELETON PROTEIN RODZ"/>
    <property type="match status" value="1"/>
</dbReference>
<evidence type="ECO:0000256" key="1">
    <source>
        <dbReference type="SAM" id="MobiDB-lite"/>
    </source>
</evidence>
<sequence>MNHLTTAQEEQLKNIGTYLQHCREEQEKSIEEIALKTFISLRSLKALEAGRCEDLPEPVFVQGFIRRYAETLNLDSTRLLQSFATEVVSQPSDSPDSQAKHSEPTPISRSRQSDRLYRQPFLLCIGIGGIVAIGGLVYLLTQVLKPQPSIPAQESPTIEQQLNPNEPTVTSTPAPTVSDPNFPVQITVEMKGESWVRVSVDGKTEFEGILTEDDSPKTWNAKNELTIRSGNAGAVWVSLNQKTAKPLGEMGEVKDVTFTE</sequence>
<evidence type="ECO:0000313" key="4">
    <source>
        <dbReference type="EMBL" id="EDX73745.1"/>
    </source>
</evidence>
<feature type="compositionally biased region" description="Polar residues" evidence="1">
    <location>
        <begin position="150"/>
        <end position="166"/>
    </location>
</feature>
<dbReference type="RefSeq" id="WP_006103000.1">
    <property type="nucleotide sequence ID" value="NZ_DS989856.1"/>
</dbReference>
<dbReference type="OrthoDB" id="422634at2"/>
<evidence type="ECO:0000259" key="3">
    <source>
        <dbReference type="Pfam" id="PF13464"/>
    </source>
</evidence>
<dbReference type="Pfam" id="PF13464">
    <property type="entry name" value="RodZ_C"/>
    <property type="match status" value="1"/>
</dbReference>
<protein>
    <recommendedName>
        <fullName evidence="3">Cytoskeleton protein RodZ-like C-terminal domain-containing protein</fullName>
    </recommendedName>
</protein>
<dbReference type="STRING" id="118168.MC7420_6793"/>
<accession>B4VWR0</accession>
<reference evidence="4 5" key="1">
    <citation type="submission" date="2008-07" db="EMBL/GenBank/DDBJ databases">
        <authorList>
            <person name="Tandeau de Marsac N."/>
            <person name="Ferriera S."/>
            <person name="Johnson J."/>
            <person name="Kravitz S."/>
            <person name="Beeson K."/>
            <person name="Sutton G."/>
            <person name="Rogers Y.-H."/>
            <person name="Friedman R."/>
            <person name="Frazier M."/>
            <person name="Venter J.C."/>
        </authorList>
    </citation>
    <scope>NUCLEOTIDE SEQUENCE [LARGE SCALE GENOMIC DNA]</scope>
    <source>
        <strain evidence="4 5">PCC 7420</strain>
    </source>
</reference>
<keyword evidence="2" id="KW-1133">Transmembrane helix</keyword>
<dbReference type="AlphaFoldDB" id="B4VWR0"/>
<feature type="compositionally biased region" description="Low complexity" evidence="1">
    <location>
        <begin position="167"/>
        <end position="180"/>
    </location>
</feature>
<dbReference type="eggNOG" id="COG1426">
    <property type="taxonomic scope" value="Bacteria"/>
</dbReference>
<evidence type="ECO:0000313" key="5">
    <source>
        <dbReference type="Proteomes" id="UP000003835"/>
    </source>
</evidence>
<dbReference type="InterPro" id="IPR025194">
    <property type="entry name" value="RodZ-like_C"/>
</dbReference>
<dbReference type="HOGENOM" id="CLU_047530_1_1_3"/>
<dbReference type="PANTHER" id="PTHR34475">
    <property type="match status" value="1"/>
</dbReference>
<keyword evidence="5" id="KW-1185">Reference proteome</keyword>
<dbReference type="GO" id="GO:0003677">
    <property type="term" value="F:DNA binding"/>
    <property type="evidence" value="ECO:0007669"/>
    <property type="project" value="InterPro"/>
</dbReference>
<organism evidence="4 5">
    <name type="scientific">Coleofasciculus chthonoplastes PCC 7420</name>
    <dbReference type="NCBI Taxonomy" id="118168"/>
    <lineage>
        <taxon>Bacteria</taxon>
        <taxon>Bacillati</taxon>
        <taxon>Cyanobacteriota</taxon>
        <taxon>Cyanophyceae</taxon>
        <taxon>Coleofasciculales</taxon>
        <taxon>Coleofasciculaceae</taxon>
        <taxon>Coleofasciculus</taxon>
    </lineage>
</organism>
<dbReference type="InterPro" id="IPR050400">
    <property type="entry name" value="Bact_Cytoskel_RodZ"/>
</dbReference>
<dbReference type="Gene3D" id="1.10.260.40">
    <property type="entry name" value="lambda repressor-like DNA-binding domains"/>
    <property type="match status" value="1"/>
</dbReference>
<feature type="domain" description="Cytoskeleton protein RodZ-like C-terminal" evidence="3">
    <location>
        <begin position="188"/>
        <end position="257"/>
    </location>
</feature>
<keyword evidence="2" id="KW-0812">Transmembrane</keyword>
<keyword evidence="2" id="KW-0472">Membrane</keyword>
<gene>
    <name evidence="4" type="ORF">MC7420_6793</name>
</gene>
<proteinExistence type="predicted"/>